<feature type="transmembrane region" description="Helical" evidence="11">
    <location>
        <begin position="233"/>
        <end position="256"/>
    </location>
</feature>
<protein>
    <recommendedName>
        <fullName evidence="10">intramembrane prenyl-peptidase Rce1</fullName>
        <ecNumber evidence="10">3.4.26.1</ecNumber>
    </recommendedName>
</protein>
<reference evidence="13 14" key="1">
    <citation type="submission" date="2020-11" db="EMBL/GenBank/DDBJ databases">
        <title>Kefir isolates.</title>
        <authorList>
            <person name="Marcisauskas S."/>
            <person name="Kim Y."/>
            <person name="Blasche S."/>
        </authorList>
    </citation>
    <scope>NUCLEOTIDE SEQUENCE [LARGE SCALE GENOMIC DNA]</scope>
    <source>
        <strain evidence="13 14">OG2</strain>
    </source>
</reference>
<evidence type="ECO:0000256" key="2">
    <source>
        <dbReference type="ARBA" id="ARBA00006897"/>
    </source>
</evidence>
<dbReference type="PANTHER" id="PTHR13046:SF0">
    <property type="entry name" value="CAAX PRENYL PROTEASE 2"/>
    <property type="match status" value="1"/>
</dbReference>
<feature type="transmembrane region" description="Helical" evidence="11">
    <location>
        <begin position="292"/>
        <end position="312"/>
    </location>
</feature>
<proteinExistence type="inferred from homology"/>
<keyword evidence="7 11" id="KW-1133">Transmembrane helix</keyword>
<dbReference type="Pfam" id="PF02517">
    <property type="entry name" value="Rce1-like"/>
    <property type="match status" value="1"/>
</dbReference>
<evidence type="ECO:0000256" key="5">
    <source>
        <dbReference type="ARBA" id="ARBA00022801"/>
    </source>
</evidence>
<dbReference type="GO" id="GO:0004222">
    <property type="term" value="F:metalloendopeptidase activity"/>
    <property type="evidence" value="ECO:0007669"/>
    <property type="project" value="InterPro"/>
</dbReference>
<dbReference type="AlphaFoldDB" id="A0A9P7BCL6"/>
<dbReference type="Proteomes" id="UP000750334">
    <property type="component" value="Unassembled WGS sequence"/>
</dbReference>
<dbReference type="InterPro" id="IPR039731">
    <property type="entry name" value="Rce1"/>
</dbReference>
<feature type="transmembrane region" description="Helical" evidence="11">
    <location>
        <begin position="48"/>
        <end position="66"/>
    </location>
</feature>
<evidence type="ECO:0000256" key="7">
    <source>
        <dbReference type="ARBA" id="ARBA00022989"/>
    </source>
</evidence>
<name>A0A9P7BCL6_MAUEX</name>
<dbReference type="OrthoDB" id="271604at2759"/>
<keyword evidence="3" id="KW-0645">Protease</keyword>
<evidence type="ECO:0000256" key="8">
    <source>
        <dbReference type="ARBA" id="ARBA00023136"/>
    </source>
</evidence>
<evidence type="ECO:0000259" key="12">
    <source>
        <dbReference type="Pfam" id="PF02517"/>
    </source>
</evidence>
<evidence type="ECO:0000256" key="11">
    <source>
        <dbReference type="SAM" id="Phobius"/>
    </source>
</evidence>
<keyword evidence="6" id="KW-0256">Endoplasmic reticulum</keyword>
<keyword evidence="8 11" id="KW-0472">Membrane</keyword>
<dbReference type="GO" id="GO:0005789">
    <property type="term" value="C:endoplasmic reticulum membrane"/>
    <property type="evidence" value="ECO:0007669"/>
    <property type="project" value="UniProtKB-SubCell"/>
</dbReference>
<dbReference type="PANTHER" id="PTHR13046">
    <property type="entry name" value="PROTEASE U48 CAAX PRENYL PROTEASE RCE1"/>
    <property type="match status" value="1"/>
</dbReference>
<dbReference type="InterPro" id="IPR003675">
    <property type="entry name" value="Rce1/LyrA-like_dom"/>
</dbReference>
<sequence length="318" mass="36469">MSDIIAYSILLYISISYVSAIYITSKDINDYKLSRDDPRVIKSRMRKISILTIFNIFFIPLLQKLFGANDSNKTYIDYLMELGIVPGRQFTGVWNIILYFKNCYESILLICQLFIGPLSDSLLYHLAINGSGLGPMIDSIYSLFNTIWNIRNYIFAPITEEIFYTSFLITSYQTLFKDGTISFKRYLFEPPLYFGIAHAHHAYETYNKSKLIGNGPSIITIGISTLFQMSYTYIFGILTNFIFIITSGNLWSCIILHSICNIMGFPGGSELQFHYSVIKPLRDTRSIRLLSIWNKIYIGLLLLGIILFVKGLNNFTTV</sequence>
<keyword evidence="5" id="KW-0378">Hydrolase</keyword>
<comment type="caution">
    <text evidence="13">The sequence shown here is derived from an EMBL/GenBank/DDBJ whole genome shotgun (WGS) entry which is preliminary data.</text>
</comment>
<evidence type="ECO:0000256" key="6">
    <source>
        <dbReference type="ARBA" id="ARBA00022824"/>
    </source>
</evidence>
<evidence type="ECO:0000313" key="14">
    <source>
        <dbReference type="Proteomes" id="UP000750334"/>
    </source>
</evidence>
<comment type="subcellular location">
    <subcellularLocation>
        <location evidence="1">Endoplasmic reticulum membrane</location>
        <topology evidence="1">Multi-pass membrane protein</topology>
    </subcellularLocation>
</comment>
<feature type="transmembrane region" description="Helical" evidence="11">
    <location>
        <begin position="6"/>
        <end position="25"/>
    </location>
</feature>
<comment type="similarity">
    <text evidence="2">Belongs to the peptidase U48 family.</text>
</comment>
<evidence type="ECO:0000313" key="13">
    <source>
        <dbReference type="EMBL" id="KAG0671169.1"/>
    </source>
</evidence>
<organism evidence="13 14">
    <name type="scientific">Maudiozyma exigua</name>
    <name type="common">Yeast</name>
    <name type="synonym">Kazachstania exigua</name>
    <dbReference type="NCBI Taxonomy" id="34358"/>
    <lineage>
        <taxon>Eukaryota</taxon>
        <taxon>Fungi</taxon>
        <taxon>Dikarya</taxon>
        <taxon>Ascomycota</taxon>
        <taxon>Saccharomycotina</taxon>
        <taxon>Saccharomycetes</taxon>
        <taxon>Saccharomycetales</taxon>
        <taxon>Saccharomycetaceae</taxon>
        <taxon>Maudiozyma</taxon>
    </lineage>
</organism>
<evidence type="ECO:0000256" key="3">
    <source>
        <dbReference type="ARBA" id="ARBA00022670"/>
    </source>
</evidence>
<keyword evidence="14" id="KW-1185">Reference proteome</keyword>
<evidence type="ECO:0000256" key="10">
    <source>
        <dbReference type="ARBA" id="ARBA00049729"/>
    </source>
</evidence>
<feature type="domain" description="CAAX prenyl protease 2/Lysostaphin resistance protein A-like" evidence="12">
    <location>
        <begin position="146"/>
        <end position="263"/>
    </location>
</feature>
<evidence type="ECO:0000256" key="1">
    <source>
        <dbReference type="ARBA" id="ARBA00004477"/>
    </source>
</evidence>
<dbReference type="GO" id="GO:0071586">
    <property type="term" value="P:CAAX-box protein processing"/>
    <property type="evidence" value="ECO:0007669"/>
    <property type="project" value="InterPro"/>
</dbReference>
<accession>A0A9P7BCL6</accession>
<keyword evidence="4 11" id="KW-0812">Transmembrane</keyword>
<gene>
    <name evidence="13" type="ORF">C6P45_001182</name>
</gene>
<dbReference type="EC" id="3.4.26.1" evidence="10"/>
<evidence type="ECO:0000256" key="4">
    <source>
        <dbReference type="ARBA" id="ARBA00022692"/>
    </source>
</evidence>
<evidence type="ECO:0000256" key="9">
    <source>
        <dbReference type="ARBA" id="ARBA00047280"/>
    </source>
</evidence>
<dbReference type="EMBL" id="PUHR01000015">
    <property type="protein sequence ID" value="KAG0671169.1"/>
    <property type="molecule type" value="Genomic_DNA"/>
</dbReference>
<comment type="catalytic activity">
    <reaction evidence="9">
        <text>Hydrolyzes the peptide bond -P2-(S-farnesyl or geranylgeranyl)C-P1'-P2'-P3'-COOH where P1' and P2' are amino acids with aliphatic sidechains and P3' is any C-terminal residue.</text>
        <dbReference type="EC" id="3.4.26.1"/>
    </reaction>
</comment>